<dbReference type="Proteomes" id="UP001590951">
    <property type="component" value="Unassembled WGS sequence"/>
</dbReference>
<evidence type="ECO:0000313" key="8">
    <source>
        <dbReference type="EMBL" id="KAL2049637.1"/>
    </source>
</evidence>
<comment type="similarity">
    <text evidence="6">Belongs to the ferroportin (FP) (TC 2.A.100) family. SLC40A subfamily.</text>
</comment>
<keyword evidence="9" id="KW-1185">Reference proteome</keyword>
<dbReference type="InterPro" id="IPR009716">
    <property type="entry name" value="Ferroportin-1"/>
</dbReference>
<dbReference type="PANTHER" id="PTHR11660:SF57">
    <property type="entry name" value="SOLUTE CARRIER FAMILY 40 MEMBER"/>
    <property type="match status" value="1"/>
</dbReference>
<evidence type="ECO:0000256" key="7">
    <source>
        <dbReference type="SAM" id="MobiDB-lite"/>
    </source>
</evidence>
<dbReference type="EMBL" id="JBHFEH010000060">
    <property type="protein sequence ID" value="KAL2049637.1"/>
    <property type="molecule type" value="Genomic_DNA"/>
</dbReference>
<dbReference type="PANTHER" id="PTHR11660">
    <property type="entry name" value="SOLUTE CARRIER FAMILY 40 MEMBER"/>
    <property type="match status" value="1"/>
</dbReference>
<evidence type="ECO:0000256" key="2">
    <source>
        <dbReference type="ARBA" id="ARBA00022448"/>
    </source>
</evidence>
<protein>
    <recommendedName>
        <fullName evidence="6">Solute carrier family 40 member</fullName>
    </recommendedName>
</protein>
<evidence type="ECO:0000256" key="1">
    <source>
        <dbReference type="ARBA" id="ARBA00004141"/>
    </source>
</evidence>
<keyword evidence="5" id="KW-0472">Membrane</keyword>
<dbReference type="Pfam" id="PF06963">
    <property type="entry name" value="FPN1"/>
    <property type="match status" value="1"/>
</dbReference>
<reference evidence="8 9" key="1">
    <citation type="submission" date="2024-09" db="EMBL/GenBank/DDBJ databases">
        <title>Rethinking Asexuality: The Enigmatic Case of Functional Sexual Genes in Lepraria (Stereocaulaceae).</title>
        <authorList>
            <person name="Doellman M."/>
            <person name="Sun Y."/>
            <person name="Barcenas-Pena A."/>
            <person name="Lumbsch H.T."/>
            <person name="Grewe F."/>
        </authorList>
    </citation>
    <scope>NUCLEOTIDE SEQUENCE [LARGE SCALE GENOMIC DNA]</scope>
    <source>
        <strain evidence="8 9">Grewe 0041</strain>
    </source>
</reference>
<evidence type="ECO:0000313" key="9">
    <source>
        <dbReference type="Proteomes" id="UP001590951"/>
    </source>
</evidence>
<feature type="region of interest" description="Disordered" evidence="7">
    <location>
        <begin position="143"/>
        <end position="171"/>
    </location>
</feature>
<accession>A0ABR4AXI3</accession>
<keyword evidence="3" id="KW-0812">Transmembrane</keyword>
<comment type="subcellular location">
    <subcellularLocation>
        <location evidence="1 6">Membrane</location>
        <topology evidence="1 6">Multi-pass membrane protein</topology>
    </subcellularLocation>
</comment>
<keyword evidence="2 6" id="KW-0813">Transport</keyword>
<organism evidence="8 9">
    <name type="scientific">Lepraria finkii</name>
    <dbReference type="NCBI Taxonomy" id="1340010"/>
    <lineage>
        <taxon>Eukaryota</taxon>
        <taxon>Fungi</taxon>
        <taxon>Dikarya</taxon>
        <taxon>Ascomycota</taxon>
        <taxon>Pezizomycotina</taxon>
        <taxon>Lecanoromycetes</taxon>
        <taxon>OSLEUM clade</taxon>
        <taxon>Lecanoromycetidae</taxon>
        <taxon>Lecanorales</taxon>
        <taxon>Lecanorineae</taxon>
        <taxon>Stereocaulaceae</taxon>
        <taxon>Lepraria</taxon>
    </lineage>
</organism>
<name>A0ABR4AXI3_9LECA</name>
<evidence type="ECO:0000256" key="5">
    <source>
        <dbReference type="ARBA" id="ARBA00023136"/>
    </source>
</evidence>
<evidence type="ECO:0000256" key="6">
    <source>
        <dbReference type="RuleBase" id="RU365065"/>
    </source>
</evidence>
<gene>
    <name evidence="8" type="ORF">ABVK25_010097</name>
</gene>
<comment type="function">
    <text evidence="6">May be involved in iron transport and iron homeostasis.</text>
</comment>
<proteinExistence type="inferred from homology"/>
<sequence length="225" mass="24231">MILERTFNANDPMQLSLHGYLTVSSAHLARGLVLKIVSEVLRSIRAYVNSLQDYFNTAEWIPSVCAAIPHASVLTFSGIIITYLLNAGLSLNMVTGARASGATFEIGSTFVFPWAVGILSSATEHTTNGHGMKECHFLDAGNPSSRVDNSSREEEDQDLDSKQNIPDPEGGVTLVPATHHSSFGGTEVSVVSIISLAHWIAAAVWNTQNDFRWLALGSFVMVGIA</sequence>
<keyword evidence="4" id="KW-1133">Transmembrane helix</keyword>
<evidence type="ECO:0000256" key="3">
    <source>
        <dbReference type="ARBA" id="ARBA00022692"/>
    </source>
</evidence>
<evidence type="ECO:0000256" key="4">
    <source>
        <dbReference type="ARBA" id="ARBA00022989"/>
    </source>
</evidence>
<keyword evidence="6" id="KW-0406">Ion transport</keyword>
<comment type="caution">
    <text evidence="8">The sequence shown here is derived from an EMBL/GenBank/DDBJ whole genome shotgun (WGS) entry which is preliminary data.</text>
</comment>